<dbReference type="Pfam" id="PF13568">
    <property type="entry name" value="OMP_b-brl_2"/>
    <property type="match status" value="1"/>
</dbReference>
<dbReference type="InterPro" id="IPR025665">
    <property type="entry name" value="Beta-barrel_OMP_2"/>
</dbReference>
<feature type="domain" description="Outer membrane protein beta-barrel" evidence="2">
    <location>
        <begin position="35"/>
        <end position="208"/>
    </location>
</feature>
<proteinExistence type="predicted"/>
<feature type="signal peptide" evidence="1">
    <location>
        <begin position="1"/>
        <end position="19"/>
    </location>
</feature>
<dbReference type="EMBL" id="JAVHUL010000003">
    <property type="protein sequence ID" value="MDQ7916349.1"/>
    <property type="molecule type" value="Genomic_DNA"/>
</dbReference>
<dbReference type="RefSeq" id="WP_308862969.1">
    <property type="nucleotide sequence ID" value="NZ_JAVHUL010000003.1"/>
</dbReference>
<evidence type="ECO:0000313" key="3">
    <source>
        <dbReference type="EMBL" id="MDQ7916349.1"/>
    </source>
</evidence>
<keyword evidence="4" id="KW-1185">Reference proteome</keyword>
<dbReference type="Proteomes" id="UP001230915">
    <property type="component" value="Unassembled WGS sequence"/>
</dbReference>
<feature type="chain" id="PRO_5045174003" evidence="1">
    <location>
        <begin position="20"/>
        <end position="232"/>
    </location>
</feature>
<accession>A0ABU0ZY90</accession>
<comment type="caution">
    <text evidence="3">The sequence shown here is derived from an EMBL/GenBank/DDBJ whole genome shotgun (WGS) entry which is preliminary data.</text>
</comment>
<gene>
    <name evidence="3" type="ORF">RBU60_02085</name>
</gene>
<organism evidence="3 4">
    <name type="scientific">Mesonia profundi</name>
    <dbReference type="NCBI Taxonomy" id="3070998"/>
    <lineage>
        <taxon>Bacteria</taxon>
        <taxon>Pseudomonadati</taxon>
        <taxon>Bacteroidota</taxon>
        <taxon>Flavobacteriia</taxon>
        <taxon>Flavobacteriales</taxon>
        <taxon>Flavobacteriaceae</taxon>
        <taxon>Mesonia</taxon>
    </lineage>
</organism>
<evidence type="ECO:0000313" key="4">
    <source>
        <dbReference type="Proteomes" id="UP001230915"/>
    </source>
</evidence>
<evidence type="ECO:0000256" key="1">
    <source>
        <dbReference type="SAM" id="SignalP"/>
    </source>
</evidence>
<keyword evidence="1" id="KW-0732">Signal</keyword>
<protein>
    <submittedName>
        <fullName evidence="3">Porin family protein</fullName>
    </submittedName>
</protein>
<reference evidence="3 4" key="1">
    <citation type="submission" date="2023-08" db="EMBL/GenBank/DDBJ databases">
        <title>Mesonia sp. MT50, isolated from deep-sea sediment of the Mariana Trench.</title>
        <authorList>
            <person name="Fu H."/>
        </authorList>
    </citation>
    <scope>NUCLEOTIDE SEQUENCE [LARGE SCALE GENOMIC DNA]</scope>
    <source>
        <strain evidence="3 4">MT50</strain>
    </source>
</reference>
<sequence>MKNVLFLCFALFFFATSFSQEIQAIDTTSVAVDSLYREDQFYAGFGFNLLLNRPEGIKQSGFSGGLHFGFTRDMPINKRRNKAIGLGLGMSINSYGFNLLIDEKENETTFDVIENNYDTNRLTNYLIEMPLEYRWRTSTASDYKFWRIYTGLRLGYVFWSKANYVAGDVKIRDKHLNALDNFRYGLTFTFGYNTFNFNVYYSLNPFFDGTLGDTVEEVGLNPLKIGIMFYIL</sequence>
<evidence type="ECO:0000259" key="2">
    <source>
        <dbReference type="Pfam" id="PF13568"/>
    </source>
</evidence>
<name>A0ABU0ZY90_9FLAO</name>